<name>A0A8J2NVG6_9HEXA</name>
<dbReference type="EMBL" id="CAJVCH010034462">
    <property type="protein sequence ID" value="CAG7715100.1"/>
    <property type="molecule type" value="Genomic_DNA"/>
</dbReference>
<organism evidence="1 2">
    <name type="scientific">Allacma fusca</name>
    <dbReference type="NCBI Taxonomy" id="39272"/>
    <lineage>
        <taxon>Eukaryota</taxon>
        <taxon>Metazoa</taxon>
        <taxon>Ecdysozoa</taxon>
        <taxon>Arthropoda</taxon>
        <taxon>Hexapoda</taxon>
        <taxon>Collembola</taxon>
        <taxon>Symphypleona</taxon>
        <taxon>Sminthuridae</taxon>
        <taxon>Allacma</taxon>
    </lineage>
</organism>
<gene>
    <name evidence="1" type="ORF">AFUS01_LOCUS5399</name>
</gene>
<reference evidence="1" key="1">
    <citation type="submission" date="2021-06" db="EMBL/GenBank/DDBJ databases">
        <authorList>
            <person name="Hodson N. C."/>
            <person name="Mongue J. A."/>
            <person name="Jaron S. K."/>
        </authorList>
    </citation>
    <scope>NUCLEOTIDE SEQUENCE</scope>
</reference>
<evidence type="ECO:0000313" key="2">
    <source>
        <dbReference type="Proteomes" id="UP000708208"/>
    </source>
</evidence>
<accession>A0A8J2NVG6</accession>
<dbReference type="Proteomes" id="UP000708208">
    <property type="component" value="Unassembled WGS sequence"/>
</dbReference>
<proteinExistence type="predicted"/>
<sequence>LQYAEYEVINYPSKSKS</sequence>
<dbReference type="AlphaFoldDB" id="A0A8J2NVG6"/>
<comment type="caution">
    <text evidence="1">The sequence shown here is derived from an EMBL/GenBank/DDBJ whole genome shotgun (WGS) entry which is preliminary data.</text>
</comment>
<evidence type="ECO:0000313" key="1">
    <source>
        <dbReference type="EMBL" id="CAG7715100.1"/>
    </source>
</evidence>
<feature type="non-terminal residue" evidence="1">
    <location>
        <position position="1"/>
    </location>
</feature>
<protein>
    <submittedName>
        <fullName evidence="1">Uncharacterized protein</fullName>
    </submittedName>
</protein>
<keyword evidence="2" id="KW-1185">Reference proteome</keyword>